<organism evidence="1">
    <name type="scientific">candidate division CPR1 bacterium ADurb.Bin160</name>
    <dbReference type="NCBI Taxonomy" id="1852826"/>
    <lineage>
        <taxon>Bacteria</taxon>
        <taxon>candidate division CPR1</taxon>
    </lineage>
</organism>
<comment type="caution">
    <text evidence="1">The sequence shown here is derived from an EMBL/GenBank/DDBJ whole genome shotgun (WGS) entry which is preliminary data.</text>
</comment>
<dbReference type="EMBL" id="MWDB01000012">
    <property type="protein sequence ID" value="OQB41685.1"/>
    <property type="molecule type" value="Genomic_DNA"/>
</dbReference>
<reference evidence="1" key="1">
    <citation type="submission" date="2017-02" db="EMBL/GenBank/DDBJ databases">
        <title>Delving into the versatile metabolic prowess of the omnipresent phylum Bacteroidetes.</title>
        <authorList>
            <person name="Nobu M.K."/>
            <person name="Mei R."/>
            <person name="Narihiro T."/>
            <person name="Kuroda K."/>
            <person name="Liu W.-T."/>
        </authorList>
    </citation>
    <scope>NUCLEOTIDE SEQUENCE</scope>
    <source>
        <strain evidence="1">ADurb.Bin160</strain>
    </source>
</reference>
<evidence type="ECO:0008006" key="2">
    <source>
        <dbReference type="Google" id="ProtNLM"/>
    </source>
</evidence>
<evidence type="ECO:0000313" key="1">
    <source>
        <dbReference type="EMBL" id="OQB41685.1"/>
    </source>
</evidence>
<sequence length="409" mass="47519">MLQKERFFKQSKSYDIEVKFKDLDLSNEIISLRVLSSIHTPYMIFVLDLFIDSNDIILEKLYGKDPLKIKIRLLGQEGIQKEDLDFELMYVKSDFKFVNKMKLSTNKQIDRTPIKIYCVPRNEFKIASKNINIVFEGKTIKEILQDLSQKAGGMLKIDEDGINKEKIDQIIIPPMSFVKSVKYLNDMFGIYDEPYRMSIEEKNKIKILNLSKQMNKSQTFTIYHLTNDKDDRKIIEKCNDGKNFYTYDVLKSNYSANTKFPLLGNTIKHITKPTDKLYHIIEQNIKDVCSNHGLISKNKDFPFDPNLSERVKYYTNHTGYETSKTFANSMVSKFISSMATLTFRIERNLLIENLLNTGEAVKFNTGTVEYSDLSGKYILRSTELILTKGQTQDWTSVAKVNLMRTNKTS</sequence>
<accession>A0A1V5ZN86</accession>
<proteinExistence type="predicted"/>
<dbReference type="AlphaFoldDB" id="A0A1V5ZN86"/>
<gene>
    <name evidence="1" type="ORF">BWY04_00681</name>
</gene>
<dbReference type="Proteomes" id="UP000485621">
    <property type="component" value="Unassembled WGS sequence"/>
</dbReference>
<name>A0A1V5ZN86_9BACT</name>
<protein>
    <recommendedName>
        <fullName evidence="2">Phage late control gene D protein (GPD)</fullName>
    </recommendedName>
</protein>